<dbReference type="CDD" id="cd08054">
    <property type="entry name" value="gp6"/>
    <property type="match status" value="1"/>
</dbReference>
<dbReference type="InterPro" id="IPR006450">
    <property type="entry name" value="Phage_HK97_gp6-like"/>
</dbReference>
<sequence>MNYSKLINEEQLNQIKIYLKVDIDYEDDLIKEFLDSVALELVDAIDSSKIPADFIDDPRFHLAVKKQAKEEYEHRGLTADTMRYTLANGVDNIIHQLRVKGVVLDDNTQTQRTDYIF</sequence>
<protein>
    <submittedName>
        <fullName evidence="1">DNA packaging protein, QLRG family</fullName>
    </submittedName>
</protein>
<accession>A0A6I4XHN4</accession>
<reference evidence="1 2" key="1">
    <citation type="submission" date="2019-04" db="EMBL/GenBank/DDBJ databases">
        <title>Step-wise assembly of the neonatal virome modulated by breast feeding.</title>
        <authorList>
            <person name="Liang G."/>
            <person name="Bushman F."/>
        </authorList>
    </citation>
    <scope>NUCLEOTIDE SEQUENCE [LARGE SCALE GENOMIC DNA]</scope>
    <source>
        <strain evidence="1 2">E3404</strain>
    </source>
</reference>
<proteinExistence type="predicted"/>
<dbReference type="Proteomes" id="UP000439965">
    <property type="component" value="Unassembled WGS sequence"/>
</dbReference>
<organism evidence="1 2">
    <name type="scientific">Enterococcus gallinarum</name>
    <dbReference type="NCBI Taxonomy" id="1353"/>
    <lineage>
        <taxon>Bacteria</taxon>
        <taxon>Bacillati</taxon>
        <taxon>Bacillota</taxon>
        <taxon>Bacilli</taxon>
        <taxon>Lactobacillales</taxon>
        <taxon>Enterococcaceae</taxon>
        <taxon>Enterococcus</taxon>
    </lineage>
</organism>
<dbReference type="NCBIfam" id="TIGR01560">
    <property type="entry name" value="put_DNA_pack"/>
    <property type="match status" value="1"/>
</dbReference>
<name>A0A6I4XHN4_ENTGA</name>
<dbReference type="InterPro" id="IPR021146">
    <property type="entry name" value="Phage_gp6-like_head-tail"/>
</dbReference>
<comment type="caution">
    <text evidence="1">The sequence shown here is derived from an EMBL/GenBank/DDBJ whole genome shotgun (WGS) entry which is preliminary data.</text>
</comment>
<dbReference type="RefSeq" id="WP_160805770.1">
    <property type="nucleotide sequence ID" value="NZ_WVTI01000002.1"/>
</dbReference>
<dbReference type="Pfam" id="PF05135">
    <property type="entry name" value="Phage_connect_1"/>
    <property type="match status" value="1"/>
</dbReference>
<gene>
    <name evidence="1" type="ORF">GTI89_04250</name>
</gene>
<dbReference type="AlphaFoldDB" id="A0A6I4XHN4"/>
<evidence type="ECO:0000313" key="1">
    <source>
        <dbReference type="EMBL" id="MXS25289.1"/>
    </source>
</evidence>
<evidence type="ECO:0000313" key="2">
    <source>
        <dbReference type="Proteomes" id="UP000439965"/>
    </source>
</evidence>
<dbReference type="EMBL" id="WVTI01000002">
    <property type="protein sequence ID" value="MXS25289.1"/>
    <property type="molecule type" value="Genomic_DNA"/>
</dbReference>